<gene>
    <name evidence="2" type="ORF">F53441_1059</name>
</gene>
<evidence type="ECO:0000313" key="2">
    <source>
        <dbReference type="EMBL" id="KAF4456935.1"/>
    </source>
</evidence>
<proteinExistence type="predicted"/>
<evidence type="ECO:0000313" key="3">
    <source>
        <dbReference type="Proteomes" id="UP000605986"/>
    </source>
</evidence>
<organism evidence="2 3">
    <name type="scientific">Fusarium austroafricanum</name>
    <dbReference type="NCBI Taxonomy" id="2364996"/>
    <lineage>
        <taxon>Eukaryota</taxon>
        <taxon>Fungi</taxon>
        <taxon>Dikarya</taxon>
        <taxon>Ascomycota</taxon>
        <taxon>Pezizomycotina</taxon>
        <taxon>Sordariomycetes</taxon>
        <taxon>Hypocreomycetidae</taxon>
        <taxon>Hypocreales</taxon>
        <taxon>Nectriaceae</taxon>
        <taxon>Fusarium</taxon>
        <taxon>Fusarium concolor species complex</taxon>
    </lineage>
</organism>
<reference evidence="2" key="1">
    <citation type="submission" date="2020-01" db="EMBL/GenBank/DDBJ databases">
        <title>Identification and distribution of gene clusters putatively required for synthesis of sphingolipid metabolism inhibitors in phylogenetically diverse species of the filamentous fungus Fusarium.</title>
        <authorList>
            <person name="Kim H.-S."/>
            <person name="Busman M."/>
            <person name="Brown D.W."/>
            <person name="Divon H."/>
            <person name="Uhlig S."/>
            <person name="Proctor R.H."/>
        </authorList>
    </citation>
    <scope>NUCLEOTIDE SEQUENCE</scope>
    <source>
        <strain evidence="2">NRRL 53441</strain>
    </source>
</reference>
<sequence length="269" mass="28039">METINNLTAAASKAVWGDSQAANKEPVSGVQGDTSHGEPYDAGNLATPQQEKAAENYGNYDEERSTGLGQEAPVSKPTETTNAASATLSVPAPNTQKKDTTSGQNDTRAPEQADKGNKDLHDVDDTSEGTDVKLGEGPGPKPINELAKENGGDAGNAPVEGTSNKPTEVGSEGATESSKSENQPHDPKEDEYITASGFAADGGDFDASKPGAGREADRLMEEKGVHLGESGSSDHSKTESHSSGKHHGSDEKKDKPSIGERIKAKLHKH</sequence>
<protein>
    <submittedName>
        <fullName evidence="2">Uncharacterized protein</fullName>
    </submittedName>
</protein>
<dbReference type="Proteomes" id="UP000605986">
    <property type="component" value="Unassembled WGS sequence"/>
</dbReference>
<feature type="compositionally biased region" description="Basic and acidic residues" evidence="1">
    <location>
        <begin position="108"/>
        <end position="134"/>
    </location>
</feature>
<dbReference type="OrthoDB" id="5388207at2759"/>
<keyword evidence="3" id="KW-1185">Reference proteome</keyword>
<dbReference type="AlphaFoldDB" id="A0A8H4KVL5"/>
<dbReference type="EMBL" id="JAADJG010000043">
    <property type="protein sequence ID" value="KAF4456935.1"/>
    <property type="molecule type" value="Genomic_DNA"/>
</dbReference>
<feature type="compositionally biased region" description="Polar residues" evidence="1">
    <location>
        <begin position="77"/>
        <end position="107"/>
    </location>
</feature>
<comment type="caution">
    <text evidence="2">The sequence shown here is derived from an EMBL/GenBank/DDBJ whole genome shotgun (WGS) entry which is preliminary data.</text>
</comment>
<feature type="compositionally biased region" description="Basic and acidic residues" evidence="1">
    <location>
        <begin position="178"/>
        <end position="191"/>
    </location>
</feature>
<name>A0A8H4KVL5_9HYPO</name>
<feature type="region of interest" description="Disordered" evidence="1">
    <location>
        <begin position="1"/>
        <end position="269"/>
    </location>
</feature>
<evidence type="ECO:0000256" key="1">
    <source>
        <dbReference type="SAM" id="MobiDB-lite"/>
    </source>
</evidence>
<accession>A0A8H4KVL5</accession>
<feature type="compositionally biased region" description="Basic and acidic residues" evidence="1">
    <location>
        <begin position="212"/>
        <end position="263"/>
    </location>
</feature>